<accession>A0A4U1G8P9</accession>
<comment type="caution">
    <text evidence="9">The sequence shown here is derived from an EMBL/GenBank/DDBJ whole genome shotgun (WGS) entry which is preliminary data.</text>
</comment>
<protein>
    <submittedName>
        <fullName evidence="9">TonB-dependent receptor</fullName>
    </submittedName>
</protein>
<dbReference type="SMART" id="SM00965">
    <property type="entry name" value="STN"/>
    <property type="match status" value="1"/>
</dbReference>
<dbReference type="InterPro" id="IPR008969">
    <property type="entry name" value="CarboxyPept-like_regulatory"/>
</dbReference>
<dbReference type="InterPro" id="IPR037066">
    <property type="entry name" value="Plug_dom_sf"/>
</dbReference>
<evidence type="ECO:0000256" key="2">
    <source>
        <dbReference type="ARBA" id="ARBA00022448"/>
    </source>
</evidence>
<gene>
    <name evidence="9" type="ORF">FBD94_16535</name>
</gene>
<comment type="subcellular location">
    <subcellularLocation>
        <location evidence="1 7">Cell outer membrane</location>
        <topology evidence="1 7">Multi-pass membrane protein</topology>
    </subcellularLocation>
</comment>
<dbReference type="SUPFAM" id="SSF56935">
    <property type="entry name" value="Porins"/>
    <property type="match status" value="1"/>
</dbReference>
<keyword evidence="3 7" id="KW-1134">Transmembrane beta strand</keyword>
<keyword evidence="2 7" id="KW-0813">Transport</keyword>
<proteinExistence type="inferred from homology"/>
<dbReference type="AlphaFoldDB" id="A0A4U1G8P9"/>
<dbReference type="Pfam" id="PF13715">
    <property type="entry name" value="CarbopepD_reg_2"/>
    <property type="match status" value="1"/>
</dbReference>
<evidence type="ECO:0000256" key="4">
    <source>
        <dbReference type="ARBA" id="ARBA00022692"/>
    </source>
</evidence>
<keyword evidence="4 7" id="KW-0812">Transmembrane</keyword>
<evidence type="ECO:0000313" key="10">
    <source>
        <dbReference type="Proteomes" id="UP000309594"/>
    </source>
</evidence>
<dbReference type="Gene3D" id="2.60.40.1120">
    <property type="entry name" value="Carboxypeptidase-like, regulatory domain"/>
    <property type="match status" value="1"/>
</dbReference>
<reference evidence="9 10" key="1">
    <citation type="submission" date="2019-04" db="EMBL/GenBank/DDBJ databases">
        <title>Pedobacter sp. RP-1-16 sp. nov., isolated from Arctic soil.</title>
        <authorList>
            <person name="Dahal R.H."/>
            <person name="Kim D.-U."/>
        </authorList>
    </citation>
    <scope>NUCLEOTIDE SEQUENCE [LARGE SCALE GENOMIC DNA]</scope>
    <source>
        <strain evidence="9 10">RP-1-16</strain>
    </source>
</reference>
<dbReference type="InterPro" id="IPR023997">
    <property type="entry name" value="TonB-dep_OMP_SusC/RagA_CS"/>
</dbReference>
<dbReference type="Gene3D" id="2.40.170.20">
    <property type="entry name" value="TonB-dependent receptor, beta-barrel domain"/>
    <property type="match status" value="1"/>
</dbReference>
<dbReference type="GO" id="GO:0009279">
    <property type="term" value="C:cell outer membrane"/>
    <property type="evidence" value="ECO:0007669"/>
    <property type="project" value="UniProtKB-SubCell"/>
</dbReference>
<evidence type="ECO:0000256" key="3">
    <source>
        <dbReference type="ARBA" id="ARBA00022452"/>
    </source>
</evidence>
<feature type="domain" description="Secretin/TonB short N-terminal" evidence="8">
    <location>
        <begin position="67"/>
        <end position="118"/>
    </location>
</feature>
<keyword evidence="6 7" id="KW-0998">Cell outer membrane</keyword>
<dbReference type="InterPro" id="IPR012910">
    <property type="entry name" value="Plug_dom"/>
</dbReference>
<evidence type="ECO:0000313" key="9">
    <source>
        <dbReference type="EMBL" id="TKC59140.1"/>
    </source>
</evidence>
<keyword evidence="9" id="KW-0675">Receptor</keyword>
<evidence type="ECO:0000256" key="1">
    <source>
        <dbReference type="ARBA" id="ARBA00004571"/>
    </source>
</evidence>
<organism evidence="9 10">
    <name type="scientific">Pedobacter hiemivivus</name>
    <dbReference type="NCBI Taxonomy" id="2530454"/>
    <lineage>
        <taxon>Bacteria</taxon>
        <taxon>Pseudomonadati</taxon>
        <taxon>Bacteroidota</taxon>
        <taxon>Sphingobacteriia</taxon>
        <taxon>Sphingobacteriales</taxon>
        <taxon>Sphingobacteriaceae</taxon>
        <taxon>Pedobacter</taxon>
    </lineage>
</organism>
<dbReference type="InterPro" id="IPR039426">
    <property type="entry name" value="TonB-dep_rcpt-like"/>
</dbReference>
<comment type="similarity">
    <text evidence="7">Belongs to the TonB-dependent receptor family.</text>
</comment>
<evidence type="ECO:0000256" key="6">
    <source>
        <dbReference type="ARBA" id="ARBA00023237"/>
    </source>
</evidence>
<dbReference type="InterPro" id="IPR023996">
    <property type="entry name" value="TonB-dep_OMP_SusC/RagA"/>
</dbReference>
<dbReference type="SUPFAM" id="SSF49464">
    <property type="entry name" value="Carboxypeptidase regulatory domain-like"/>
    <property type="match status" value="1"/>
</dbReference>
<dbReference type="Pfam" id="PF07660">
    <property type="entry name" value="STN"/>
    <property type="match status" value="1"/>
</dbReference>
<evidence type="ECO:0000256" key="5">
    <source>
        <dbReference type="ARBA" id="ARBA00023136"/>
    </source>
</evidence>
<dbReference type="InterPro" id="IPR011662">
    <property type="entry name" value="Secretin/TonB_short_N"/>
</dbReference>
<dbReference type="Gene3D" id="2.170.130.10">
    <property type="entry name" value="TonB-dependent receptor, plug domain"/>
    <property type="match status" value="1"/>
</dbReference>
<name>A0A4U1G8P9_9SPHI</name>
<sequence>MKKYAFNIGMLTFWLPTKLLLIMKLIIVLLFACLMQVSAAGFAQKVTLNKRMLLKEALREIRVQSGYNILYDADLLKNATRINVNLKDASIDEALKSVLTDQKISYAIKENTVILEKKTPSILDNIIARFQNIDVKGRILDQQKNPLPGATVKVKGSSQSVVTNERGEFLLRNINENAVLIIAYVGYVPKELNAAKDLGDIVLLLSDNKLEEVMVVGYGVQQKATMTSAVSQVSGEELQRNQSPNLSQKLAGVLPGITAFNTSGEPGQDAATLTVRGFSTINGATGTTNNNGPLIVIDGIVRASLSYIDPNDIASVSVLKDAAATAVYGARAANGALLITTKRGNDGNTTISYTGNFGVQEASKITKTNDAYTFASLTNLAYQNDGTFAPTYFGTRGFNAEALAAIQSGSDPNRYANTNWYKLFYGTSPNQQSHNVSVSGGTPKSRYFVSGGYLQQNGFWAASDFKRYNIRANLDGKIANNFDFTLNISGRRQVSNNIDNFSGPNNYTILQSPLSPVQYTDGKYVYFPSTGGNVYLDATGQGGYNNGTTDILESSATLSYKVPFIPGLAIKGLYSFDITTGFTKFFVKPYTSYLLNDDNTRTIPASVASATASLTEAMTRIQSITSEFSLNYNRTFLQDHNVSALLLYTETSNMAEGLNAKRVNFPSPALDQLSLGNTTGATNGNTALQNGRRSIVGRLTYNYKEKYLFEFSSRYDGSDLFPPDHRYGFFPAVSIGWRLSEEKFIKDHFSFVSNLKIRGSWGKAGNDAGGAFQYLSTYSIPSNSYGFGGISGQVLVPGVIPNQVFTWETATTTDIGLEAALWNNLLGINADYFYKRTSNILSTPAEAVPGVLGGTLPIGNYGIVDNSGFEIELTHQNTIGQVSYYAKPNITFNKSKVIYYPEAASTPDATRLTGKSVSLNPVVGYLANGLYQSMAEITSGPTPLSPATKPGDIKYVDVNQDGKITASDKVLLSSGLTPHIILGLNTGAKYKNFDVNMIFQGALQVQNVLNLNIIRSNLFPWATDSWTPTNPGASHPRLTNVSNFDNSSLQVRNGAYMRMKSLELGYTLPKEWLSKLSIGNARLFVSGTNLFTLSHLKDFADPESGLFATPLMKLYNVGVNVKFN</sequence>
<dbReference type="InterPro" id="IPR036942">
    <property type="entry name" value="Beta-barrel_TonB_sf"/>
</dbReference>
<evidence type="ECO:0000259" key="8">
    <source>
        <dbReference type="SMART" id="SM00965"/>
    </source>
</evidence>
<dbReference type="EMBL" id="SWDX01000006">
    <property type="protein sequence ID" value="TKC59140.1"/>
    <property type="molecule type" value="Genomic_DNA"/>
</dbReference>
<dbReference type="NCBIfam" id="TIGR04056">
    <property type="entry name" value="OMP_RagA_SusC"/>
    <property type="match status" value="1"/>
</dbReference>
<dbReference type="Gene3D" id="3.55.50.30">
    <property type="match status" value="1"/>
</dbReference>
<evidence type="ECO:0000256" key="7">
    <source>
        <dbReference type="PROSITE-ProRule" id="PRU01360"/>
    </source>
</evidence>
<dbReference type="Pfam" id="PF07715">
    <property type="entry name" value="Plug"/>
    <property type="match status" value="1"/>
</dbReference>
<dbReference type="Proteomes" id="UP000309594">
    <property type="component" value="Unassembled WGS sequence"/>
</dbReference>
<dbReference type="NCBIfam" id="TIGR04057">
    <property type="entry name" value="SusC_RagA_signa"/>
    <property type="match status" value="1"/>
</dbReference>
<dbReference type="FunFam" id="2.170.130.10:FF:000003">
    <property type="entry name" value="SusC/RagA family TonB-linked outer membrane protein"/>
    <property type="match status" value="1"/>
</dbReference>
<dbReference type="PROSITE" id="PS52016">
    <property type="entry name" value="TONB_DEPENDENT_REC_3"/>
    <property type="match status" value="1"/>
</dbReference>
<keyword evidence="5 7" id="KW-0472">Membrane</keyword>